<dbReference type="Proteomes" id="UP000292695">
    <property type="component" value="Unassembled WGS sequence"/>
</dbReference>
<reference evidence="5 6" key="1">
    <citation type="submission" date="2019-02" db="EMBL/GenBank/DDBJ databases">
        <title>Kribbella capetownensis sp. nov. and Kribbella speibonae sp. nov., isolated from soil.</title>
        <authorList>
            <person name="Curtis S.M."/>
            <person name="Norton I."/>
            <person name="Everest G.J."/>
            <person name="Meyers P.R."/>
        </authorList>
    </citation>
    <scope>NUCLEOTIDE SEQUENCE [LARGE SCALE GENOMIC DNA]</scope>
    <source>
        <strain evidence="5 6">DSM 27082</strain>
    </source>
</reference>
<evidence type="ECO:0000313" key="5">
    <source>
        <dbReference type="EMBL" id="TCC28636.1"/>
    </source>
</evidence>
<dbReference type="RefSeq" id="WP_131293481.1">
    <property type="nucleotide sequence ID" value="NZ_SJKA01000011.1"/>
</dbReference>
<sequence length="242" mass="24813">METTKIALVTGANKGIGKEIARQLGEAGFTVLAGSRDVQRGELAVKELVAEGLDVVGIQLEVTDAASVRAAAGRVAAEYGRLDVLVNNAAIIPAGDDAVSRIEADVLRSAFETNVLGLVGVTQAFLPLLRTAEAARIVNLSTSLASFEQVGDPESRMSTVLTLGYNASKAAVNMVTVMLANELRTTGILVNGADPGNCATDMGGWTAARTPAQGAAVAVGLATLGPDGPTGHVYAEEGRLAW</sequence>
<dbReference type="AlphaFoldDB" id="A0A4R0IBW4"/>
<keyword evidence="3" id="KW-0560">Oxidoreductase</keyword>
<keyword evidence="6" id="KW-1185">Reference proteome</keyword>
<comment type="caution">
    <text evidence="5">The sequence shown here is derived from an EMBL/GenBank/DDBJ whole genome shotgun (WGS) entry which is preliminary data.</text>
</comment>
<dbReference type="PRINTS" id="PR00080">
    <property type="entry name" value="SDRFAMILY"/>
</dbReference>
<evidence type="ECO:0000256" key="2">
    <source>
        <dbReference type="ARBA" id="ARBA00022857"/>
    </source>
</evidence>
<dbReference type="PANTHER" id="PTHR43490">
    <property type="entry name" value="(+)-NEOMENTHOL DEHYDROGENASE"/>
    <property type="match status" value="1"/>
</dbReference>
<dbReference type="InterPro" id="IPR002347">
    <property type="entry name" value="SDR_fam"/>
</dbReference>
<dbReference type="GO" id="GO:0016491">
    <property type="term" value="F:oxidoreductase activity"/>
    <property type="evidence" value="ECO:0007669"/>
    <property type="project" value="UniProtKB-KW"/>
</dbReference>
<dbReference type="EMBL" id="SJKA01000011">
    <property type="protein sequence ID" value="TCC28636.1"/>
    <property type="molecule type" value="Genomic_DNA"/>
</dbReference>
<evidence type="ECO:0000256" key="1">
    <source>
        <dbReference type="ARBA" id="ARBA00006484"/>
    </source>
</evidence>
<dbReference type="OrthoDB" id="9781117at2"/>
<dbReference type="SUPFAM" id="SSF51735">
    <property type="entry name" value="NAD(P)-binding Rossmann-fold domains"/>
    <property type="match status" value="1"/>
</dbReference>
<dbReference type="InterPro" id="IPR020904">
    <property type="entry name" value="Sc_DH/Rdtase_CS"/>
</dbReference>
<dbReference type="Gene3D" id="3.40.50.720">
    <property type="entry name" value="NAD(P)-binding Rossmann-like Domain"/>
    <property type="match status" value="1"/>
</dbReference>
<dbReference type="PANTHER" id="PTHR43490:SF99">
    <property type="entry name" value="SHORT-CHAIN DEHYDROGENASE_REDUCTASE"/>
    <property type="match status" value="1"/>
</dbReference>
<dbReference type="PROSITE" id="PS00061">
    <property type="entry name" value="ADH_SHORT"/>
    <property type="match status" value="1"/>
</dbReference>
<proteinExistence type="inferred from homology"/>
<name>A0A4R0IBW4_9ACTN</name>
<evidence type="ECO:0000313" key="6">
    <source>
        <dbReference type="Proteomes" id="UP000292695"/>
    </source>
</evidence>
<organism evidence="5 6">
    <name type="scientific">Kribbella sindirgiensis</name>
    <dbReference type="NCBI Taxonomy" id="1124744"/>
    <lineage>
        <taxon>Bacteria</taxon>
        <taxon>Bacillati</taxon>
        <taxon>Actinomycetota</taxon>
        <taxon>Actinomycetes</taxon>
        <taxon>Propionibacteriales</taxon>
        <taxon>Kribbellaceae</taxon>
        <taxon>Kribbella</taxon>
    </lineage>
</organism>
<dbReference type="Pfam" id="PF00106">
    <property type="entry name" value="adh_short"/>
    <property type="match status" value="1"/>
</dbReference>
<dbReference type="InterPro" id="IPR036291">
    <property type="entry name" value="NAD(P)-bd_dom_sf"/>
</dbReference>
<protein>
    <submittedName>
        <fullName evidence="5">SDR family NAD(P)-dependent oxidoreductase</fullName>
    </submittedName>
</protein>
<comment type="similarity">
    <text evidence="1 4">Belongs to the short-chain dehydrogenases/reductases (SDR) family.</text>
</comment>
<gene>
    <name evidence="5" type="ORF">E0H50_27805</name>
</gene>
<evidence type="ECO:0000256" key="4">
    <source>
        <dbReference type="RuleBase" id="RU000363"/>
    </source>
</evidence>
<evidence type="ECO:0000256" key="3">
    <source>
        <dbReference type="ARBA" id="ARBA00023002"/>
    </source>
</evidence>
<dbReference type="PRINTS" id="PR00081">
    <property type="entry name" value="GDHRDH"/>
</dbReference>
<keyword evidence="2" id="KW-0521">NADP</keyword>
<accession>A0A4R0IBW4</accession>